<sequence>MSALSEKSLSLDDVPRKALESSELANYFRCYINNVAPWYDLSDLQCSFSVEVPMLALDEPLLFYAVIALSAMHVSQTTASSARTIAETYHTQCIGCLIDLDPEDMLIKKGVALATTCLLRSYEILAGELDDYTPK</sequence>
<comment type="caution">
    <text evidence="3">The sequence shown here is derived from an EMBL/GenBank/DDBJ whole genome shotgun (WGS) entry which is preliminary data.</text>
</comment>
<evidence type="ECO:0000313" key="3">
    <source>
        <dbReference type="EMBL" id="TGJ85352.1"/>
    </source>
</evidence>
<name>A0A4Z0Z9T0_9PEZI</name>
<gene>
    <name evidence="3" type="ORF">E0Z10_g3426</name>
</gene>
<dbReference type="GO" id="GO:0045944">
    <property type="term" value="P:positive regulation of transcription by RNA polymerase II"/>
    <property type="evidence" value="ECO:0007669"/>
    <property type="project" value="TreeGrafter"/>
</dbReference>
<evidence type="ECO:0008006" key="5">
    <source>
        <dbReference type="Google" id="ProtNLM"/>
    </source>
</evidence>
<evidence type="ECO:0000313" key="4">
    <source>
        <dbReference type="Proteomes" id="UP000297716"/>
    </source>
</evidence>
<protein>
    <recommendedName>
        <fullName evidence="5">Transcription factor domain-containing protein</fullName>
    </recommendedName>
</protein>
<dbReference type="PANTHER" id="PTHR37534:SF2">
    <property type="entry name" value="N-ACETYLTRANSFERASE DOMAIN-CONTAINING PROTEIN"/>
    <property type="match status" value="1"/>
</dbReference>
<dbReference type="GO" id="GO:0005634">
    <property type="term" value="C:nucleus"/>
    <property type="evidence" value="ECO:0007669"/>
    <property type="project" value="UniProtKB-SubCell"/>
</dbReference>
<keyword evidence="4" id="KW-1185">Reference proteome</keyword>
<proteinExistence type="predicted"/>
<evidence type="ECO:0000256" key="2">
    <source>
        <dbReference type="ARBA" id="ARBA00023242"/>
    </source>
</evidence>
<evidence type="ECO:0000256" key="1">
    <source>
        <dbReference type="ARBA" id="ARBA00004123"/>
    </source>
</evidence>
<dbReference type="OrthoDB" id="407832at2759"/>
<reference evidence="3 4" key="1">
    <citation type="submission" date="2019-03" db="EMBL/GenBank/DDBJ databases">
        <title>Draft genome sequence of Xylaria hypoxylon DSM 108379, a ubiquitous saprotrophic-parasitic fungi on hardwood.</title>
        <authorList>
            <person name="Buettner E."/>
            <person name="Leonhardt S."/>
            <person name="Gebauer A.M."/>
            <person name="Liers C."/>
            <person name="Hofrichter M."/>
            <person name="Kellner H."/>
        </authorList>
    </citation>
    <scope>NUCLEOTIDE SEQUENCE [LARGE SCALE GENOMIC DNA]</scope>
    <source>
        <strain evidence="3 4">DSM 108379</strain>
    </source>
</reference>
<dbReference type="AlphaFoldDB" id="A0A4Z0Z9T0"/>
<dbReference type="Pfam" id="PF11951">
    <property type="entry name" value="Fungal_trans_2"/>
    <property type="match status" value="1"/>
</dbReference>
<dbReference type="Proteomes" id="UP000297716">
    <property type="component" value="Unassembled WGS sequence"/>
</dbReference>
<dbReference type="GO" id="GO:0000976">
    <property type="term" value="F:transcription cis-regulatory region binding"/>
    <property type="evidence" value="ECO:0007669"/>
    <property type="project" value="TreeGrafter"/>
</dbReference>
<dbReference type="EMBL" id="SKBN01000047">
    <property type="protein sequence ID" value="TGJ85352.1"/>
    <property type="molecule type" value="Genomic_DNA"/>
</dbReference>
<accession>A0A4Z0Z9T0</accession>
<organism evidence="3 4">
    <name type="scientific">Xylaria hypoxylon</name>
    <dbReference type="NCBI Taxonomy" id="37992"/>
    <lineage>
        <taxon>Eukaryota</taxon>
        <taxon>Fungi</taxon>
        <taxon>Dikarya</taxon>
        <taxon>Ascomycota</taxon>
        <taxon>Pezizomycotina</taxon>
        <taxon>Sordariomycetes</taxon>
        <taxon>Xylariomycetidae</taxon>
        <taxon>Xylariales</taxon>
        <taxon>Xylariaceae</taxon>
        <taxon>Xylaria</taxon>
    </lineage>
</organism>
<keyword evidence="2" id="KW-0539">Nucleus</keyword>
<comment type="subcellular location">
    <subcellularLocation>
        <location evidence="1">Nucleus</location>
    </subcellularLocation>
</comment>
<dbReference type="PANTHER" id="PTHR37534">
    <property type="entry name" value="TRANSCRIPTIONAL ACTIVATOR PROTEIN UGA3"/>
    <property type="match status" value="1"/>
</dbReference>
<dbReference type="STRING" id="37992.A0A4Z0Z9T0"/>
<dbReference type="InterPro" id="IPR021858">
    <property type="entry name" value="Fun_TF"/>
</dbReference>
<dbReference type="GO" id="GO:0003700">
    <property type="term" value="F:DNA-binding transcription factor activity"/>
    <property type="evidence" value="ECO:0007669"/>
    <property type="project" value="TreeGrafter"/>
</dbReference>